<gene>
    <name evidence="1" type="primary">MSH1_3</name>
    <name evidence="1" type="ORF">PIB30_072054</name>
</gene>
<name>A0ABU6YMU7_9FABA</name>
<dbReference type="PANTHER" id="PTHR48448">
    <property type="entry name" value="MUTL PROTEIN ISOFORM 1"/>
    <property type="match status" value="1"/>
</dbReference>
<dbReference type="PANTHER" id="PTHR48448:SF1">
    <property type="entry name" value="MUTL PROTEIN ISOFORM 1"/>
    <property type="match status" value="1"/>
</dbReference>
<accession>A0ABU6YMU7</accession>
<comment type="caution">
    <text evidence="1">The sequence shown here is derived from an EMBL/GenBank/DDBJ whole genome shotgun (WGS) entry which is preliminary data.</text>
</comment>
<dbReference type="InterPro" id="IPR053276">
    <property type="entry name" value="MtDNA_mismatch_repair_MutS"/>
</dbReference>
<keyword evidence="2" id="KW-1185">Reference proteome</keyword>
<reference evidence="1 2" key="1">
    <citation type="journal article" date="2023" name="Plants (Basel)">
        <title>Bridging the Gap: Combining Genomics and Transcriptomics Approaches to Understand Stylosanthes scabra, an Orphan Legume from the Brazilian Caatinga.</title>
        <authorList>
            <person name="Ferreira-Neto J.R.C."/>
            <person name="da Silva M.D."/>
            <person name="Binneck E."/>
            <person name="de Melo N.F."/>
            <person name="da Silva R.H."/>
            <person name="de Melo A.L.T.M."/>
            <person name="Pandolfi V."/>
            <person name="Bustamante F.O."/>
            <person name="Brasileiro-Vidal A.C."/>
            <person name="Benko-Iseppon A.M."/>
        </authorList>
    </citation>
    <scope>NUCLEOTIDE SEQUENCE [LARGE SCALE GENOMIC DNA]</scope>
    <source>
        <tissue evidence="1">Leaves</tissue>
    </source>
</reference>
<dbReference type="EMBL" id="JASCZI010242500">
    <property type="protein sequence ID" value="MED6211266.1"/>
    <property type="molecule type" value="Genomic_DNA"/>
</dbReference>
<protein>
    <submittedName>
        <fullName evidence="1">DNA mismatch repair ATPase msh1</fullName>
    </submittedName>
</protein>
<evidence type="ECO:0000313" key="1">
    <source>
        <dbReference type="EMBL" id="MED6211266.1"/>
    </source>
</evidence>
<evidence type="ECO:0000313" key="2">
    <source>
        <dbReference type="Proteomes" id="UP001341840"/>
    </source>
</evidence>
<sequence>MLTDSRLEGQFCDDDDDGLHWCGHRHSVYRTNLENGLIQNRSFTCLDGNSPHSAATFSSLSPLGEACSRKDLTTIHEVLEKLGYKDDEGVTNETRWLLLCLLFSSCVLQLSFQMWSDQKVMQKVSSFKDRKALKGSSKATKKQRVPNNVLDDRDLSHILWWKERMDVCKKPKTVQLLKRLEYSNLLGLDCNLRNGRRILIVSFCLGAAYHKSQGWNIQLRNVAIQVWGDSRILWFNCS</sequence>
<organism evidence="1 2">
    <name type="scientific">Stylosanthes scabra</name>
    <dbReference type="NCBI Taxonomy" id="79078"/>
    <lineage>
        <taxon>Eukaryota</taxon>
        <taxon>Viridiplantae</taxon>
        <taxon>Streptophyta</taxon>
        <taxon>Embryophyta</taxon>
        <taxon>Tracheophyta</taxon>
        <taxon>Spermatophyta</taxon>
        <taxon>Magnoliopsida</taxon>
        <taxon>eudicotyledons</taxon>
        <taxon>Gunneridae</taxon>
        <taxon>Pentapetalae</taxon>
        <taxon>rosids</taxon>
        <taxon>fabids</taxon>
        <taxon>Fabales</taxon>
        <taxon>Fabaceae</taxon>
        <taxon>Papilionoideae</taxon>
        <taxon>50 kb inversion clade</taxon>
        <taxon>dalbergioids sensu lato</taxon>
        <taxon>Dalbergieae</taxon>
        <taxon>Pterocarpus clade</taxon>
        <taxon>Stylosanthes</taxon>
    </lineage>
</organism>
<dbReference type="Proteomes" id="UP001341840">
    <property type="component" value="Unassembled WGS sequence"/>
</dbReference>
<proteinExistence type="predicted"/>